<dbReference type="eggNOG" id="COG0438">
    <property type="taxonomic scope" value="Bacteria"/>
</dbReference>
<dbReference type="EMBL" id="ADLE01000001">
    <property type="protein sequence ID" value="EJZ66491.1"/>
    <property type="molecule type" value="Genomic_DNA"/>
</dbReference>
<name>K0X7V6_9BACT</name>
<gene>
    <name evidence="1" type="ORF">HMPREF9448_00670</name>
</gene>
<comment type="caution">
    <text evidence="1">The sequence shown here is derived from an EMBL/GenBank/DDBJ whole genome shotgun (WGS) entry which is preliminary data.</text>
</comment>
<dbReference type="STRING" id="742726.HMPREF9448_00670"/>
<dbReference type="RefSeq" id="WP_008861165.1">
    <property type="nucleotide sequence ID" value="NZ_JH815203.1"/>
</dbReference>
<dbReference type="Pfam" id="PF13692">
    <property type="entry name" value="Glyco_trans_1_4"/>
    <property type="match status" value="1"/>
</dbReference>
<keyword evidence="2" id="KW-1185">Reference proteome</keyword>
<evidence type="ECO:0000313" key="2">
    <source>
        <dbReference type="Proteomes" id="UP000006044"/>
    </source>
</evidence>
<dbReference type="OrthoDB" id="1094459at2"/>
<sequence length="382" mass="43832">MSLSPSPSRRFHVVSLQVPFPPDYGGVIDIYYKLKALKNMGYETWLHTFQYDRSRAEQLNEVAARVSYYPRHRSVIRQLSHIPYIVSSRHCSKLLDDLLSDNAPILFEGLHCCAFLSDKRLKDRVKLVRMHNIEHEYYKELFRKTSGWKKFYYELEAVKLEKYEKILLHADAILAISESDRCYFSSRYPQIPVSLLPAFHAYTEVAPADPKENYILYHGNLSVEENIEAAEYLLRQVVPLTQGTSWIFAGKNPPETLVRLVERTPGAQLIANPSEEQMNHLIEKAAANLLVTFQPTGLKLKLLNALFHGGHCIVNSKMLFGTGLDKACLIADTPQAMARAVETALNEPFDQAKRTERIQLLKAYDNEKNIHILSDLLEEKLR</sequence>
<accession>K0X7V6</accession>
<evidence type="ECO:0008006" key="3">
    <source>
        <dbReference type="Google" id="ProtNLM"/>
    </source>
</evidence>
<dbReference type="SUPFAM" id="SSF53756">
    <property type="entry name" value="UDP-Glycosyltransferase/glycogen phosphorylase"/>
    <property type="match status" value="1"/>
</dbReference>
<proteinExistence type="predicted"/>
<dbReference type="Proteomes" id="UP000006044">
    <property type="component" value="Unassembled WGS sequence"/>
</dbReference>
<evidence type="ECO:0000313" key="1">
    <source>
        <dbReference type="EMBL" id="EJZ66491.1"/>
    </source>
</evidence>
<dbReference type="AlphaFoldDB" id="K0X7V6"/>
<dbReference type="PATRIC" id="fig|742726.3.peg.707"/>
<reference evidence="1 2" key="1">
    <citation type="submission" date="2012-08" db="EMBL/GenBank/DDBJ databases">
        <title>The Genome Sequence of Barnesiella intestinihominis YIT 11860.</title>
        <authorList>
            <consortium name="The Broad Institute Genome Sequencing Platform"/>
            <person name="Earl A."/>
            <person name="Ward D."/>
            <person name="Feldgarden M."/>
            <person name="Gevers D."/>
            <person name="Morotomi M."/>
            <person name="Walker B."/>
            <person name="Young S.K."/>
            <person name="Zeng Q."/>
            <person name="Gargeya S."/>
            <person name="Fitzgerald M."/>
            <person name="Haas B."/>
            <person name="Abouelleil A."/>
            <person name="Alvarado L."/>
            <person name="Arachchi H.M."/>
            <person name="Berlin A.M."/>
            <person name="Chapman S.B."/>
            <person name="Goldberg J."/>
            <person name="Griggs A."/>
            <person name="Gujja S."/>
            <person name="Hansen M."/>
            <person name="Howarth C."/>
            <person name="Imamovic A."/>
            <person name="Larimer J."/>
            <person name="McCowen C."/>
            <person name="Montmayeur A."/>
            <person name="Murphy C."/>
            <person name="Neiman D."/>
            <person name="Pearson M."/>
            <person name="Priest M."/>
            <person name="Roberts A."/>
            <person name="Saif S."/>
            <person name="Shea T."/>
            <person name="Sisk P."/>
            <person name="Sykes S."/>
            <person name="Wortman J."/>
            <person name="Nusbaum C."/>
            <person name="Birren B."/>
        </authorList>
    </citation>
    <scope>NUCLEOTIDE SEQUENCE [LARGE SCALE GENOMIC DNA]</scope>
    <source>
        <strain evidence="1 2">YIT 11860</strain>
    </source>
</reference>
<organism evidence="1 2">
    <name type="scientific">Barnesiella intestinihominis YIT 11860</name>
    <dbReference type="NCBI Taxonomy" id="742726"/>
    <lineage>
        <taxon>Bacteria</taxon>
        <taxon>Pseudomonadati</taxon>
        <taxon>Bacteroidota</taxon>
        <taxon>Bacteroidia</taxon>
        <taxon>Bacteroidales</taxon>
        <taxon>Barnesiellaceae</taxon>
        <taxon>Barnesiella</taxon>
    </lineage>
</organism>
<dbReference type="GeneID" id="77848000"/>
<dbReference type="Gene3D" id="3.40.50.2000">
    <property type="entry name" value="Glycogen Phosphorylase B"/>
    <property type="match status" value="1"/>
</dbReference>
<dbReference type="HOGENOM" id="CLU_028014_4_0_10"/>
<protein>
    <recommendedName>
        <fullName evidence="3">Mannosyltransferase</fullName>
    </recommendedName>
</protein>